<dbReference type="InterPro" id="IPR001509">
    <property type="entry name" value="Epimerase_deHydtase"/>
</dbReference>
<dbReference type="InterPro" id="IPR036291">
    <property type="entry name" value="NAD(P)-bd_dom_sf"/>
</dbReference>
<dbReference type="Gene3D" id="3.40.50.720">
    <property type="entry name" value="NAD(P)-binding Rossmann-like Domain"/>
    <property type="match status" value="1"/>
</dbReference>
<protein>
    <submittedName>
        <fullName evidence="2">NAD(P)-dependent oxidoreductase</fullName>
    </submittedName>
</protein>
<accession>A0ABU9YWY8</accession>
<gene>
    <name evidence="2" type="ORF">ABDB84_07055</name>
</gene>
<feature type="domain" description="NAD-dependent epimerase/dehydratase" evidence="1">
    <location>
        <begin position="74"/>
        <end position="197"/>
    </location>
</feature>
<dbReference type="RefSeq" id="WP_345919003.1">
    <property type="nucleotide sequence ID" value="NZ_JBDIVE010000003.1"/>
</dbReference>
<reference evidence="2 3" key="1">
    <citation type="journal article" date="2018" name="Int. J. Syst. Evol. Microbiol.">
        <title>Uliginosibacterium sediminicola sp. nov., isolated from freshwater sediment.</title>
        <authorList>
            <person name="Hwang W.M."/>
            <person name="Kim S.M."/>
            <person name="Kang K."/>
            <person name="Ahn T.Y."/>
        </authorList>
    </citation>
    <scope>NUCLEOTIDE SEQUENCE [LARGE SCALE GENOMIC DNA]</scope>
    <source>
        <strain evidence="2 3">M1-21</strain>
    </source>
</reference>
<evidence type="ECO:0000313" key="2">
    <source>
        <dbReference type="EMBL" id="MEN3068233.1"/>
    </source>
</evidence>
<organism evidence="2 3">
    <name type="scientific">Uliginosibacterium sediminicola</name>
    <dbReference type="NCBI Taxonomy" id="2024550"/>
    <lineage>
        <taxon>Bacteria</taxon>
        <taxon>Pseudomonadati</taxon>
        <taxon>Pseudomonadota</taxon>
        <taxon>Betaproteobacteria</taxon>
        <taxon>Rhodocyclales</taxon>
        <taxon>Zoogloeaceae</taxon>
        <taxon>Uliginosibacterium</taxon>
    </lineage>
</organism>
<dbReference type="Pfam" id="PF01370">
    <property type="entry name" value="Epimerase"/>
    <property type="match status" value="1"/>
</dbReference>
<keyword evidence="3" id="KW-1185">Reference proteome</keyword>
<dbReference type="InterPro" id="IPR050177">
    <property type="entry name" value="Lipid_A_modif_metabolic_enz"/>
</dbReference>
<proteinExistence type="predicted"/>
<dbReference type="PANTHER" id="PTHR43245:SF51">
    <property type="entry name" value="SHORT CHAIN DEHYDROGENASE_REDUCTASE FAMILY 42E, MEMBER 2"/>
    <property type="match status" value="1"/>
</dbReference>
<evidence type="ECO:0000259" key="1">
    <source>
        <dbReference type="Pfam" id="PF01370"/>
    </source>
</evidence>
<sequence>MAERRVGVLGASSLVGEWLLPMLVEAGWQVEAFSRAAARAPQPALRWQGLPIRAQAQIAHWICVAPVWVLPEHLEAMRAAGARRIVALSSTSRFTKGESSDAYEQSVVRRLSEGEETLQRWASEHGIEWVILRPTLIYDQARDQNIGAIARLIRRLHCFPLFGAAAGLRQPIHAQDVAAASMAALTATQAPGHAYNISGGETLSYREMVCRVFAALGRRPRLLRIPLRLFRVAMACVRVLPACRHWSSGMAERMNRDLVFDHSDAARDLGFAPRPFILGKFPD</sequence>
<dbReference type="PANTHER" id="PTHR43245">
    <property type="entry name" value="BIFUNCTIONAL POLYMYXIN RESISTANCE PROTEIN ARNA"/>
    <property type="match status" value="1"/>
</dbReference>
<comment type="caution">
    <text evidence="2">The sequence shown here is derived from an EMBL/GenBank/DDBJ whole genome shotgun (WGS) entry which is preliminary data.</text>
</comment>
<name>A0ABU9YWY8_9RHOO</name>
<dbReference type="Proteomes" id="UP001410394">
    <property type="component" value="Unassembled WGS sequence"/>
</dbReference>
<dbReference type="EMBL" id="JBDIVE010000003">
    <property type="protein sequence ID" value="MEN3068233.1"/>
    <property type="molecule type" value="Genomic_DNA"/>
</dbReference>
<dbReference type="SUPFAM" id="SSF51735">
    <property type="entry name" value="NAD(P)-binding Rossmann-fold domains"/>
    <property type="match status" value="1"/>
</dbReference>
<evidence type="ECO:0000313" key="3">
    <source>
        <dbReference type="Proteomes" id="UP001410394"/>
    </source>
</evidence>